<accession>A0A9D1HV08</accession>
<evidence type="ECO:0000313" key="2">
    <source>
        <dbReference type="Proteomes" id="UP000824087"/>
    </source>
</evidence>
<dbReference type="EMBL" id="DVML01000033">
    <property type="protein sequence ID" value="HIU23051.1"/>
    <property type="molecule type" value="Genomic_DNA"/>
</dbReference>
<comment type="caution">
    <text evidence="1">The sequence shown here is derived from an EMBL/GenBank/DDBJ whole genome shotgun (WGS) entry which is preliminary data.</text>
</comment>
<proteinExistence type="predicted"/>
<sequence>MKHRNYLLTSGDYNGSVVYIDYEKLKGFKIQPRNQVPYDGVVVNKMILMKPSFIEKVLKRKVKRKLDAYLEYIIHIMEEDGNDEDGSMIDMVMNDLERYKRMIMNKYRMYLEEEYMELLMKKISLLERELAIKKMVYEPVEEKTSRRSR</sequence>
<reference evidence="1" key="2">
    <citation type="journal article" date="2021" name="PeerJ">
        <title>Extensive microbial diversity within the chicken gut microbiome revealed by metagenomics and culture.</title>
        <authorList>
            <person name="Gilroy R."/>
            <person name="Ravi A."/>
            <person name="Getino M."/>
            <person name="Pursley I."/>
            <person name="Horton D.L."/>
            <person name="Alikhan N.F."/>
            <person name="Baker D."/>
            <person name="Gharbi K."/>
            <person name="Hall N."/>
            <person name="Watson M."/>
            <person name="Adriaenssens E.M."/>
            <person name="Foster-Nyarko E."/>
            <person name="Jarju S."/>
            <person name="Secka A."/>
            <person name="Antonio M."/>
            <person name="Oren A."/>
            <person name="Chaudhuri R.R."/>
            <person name="La Ragione R."/>
            <person name="Hildebrand F."/>
            <person name="Pallen M.J."/>
        </authorList>
    </citation>
    <scope>NUCLEOTIDE SEQUENCE</scope>
    <source>
        <strain evidence="1">CHK197-8231</strain>
    </source>
</reference>
<evidence type="ECO:0000313" key="1">
    <source>
        <dbReference type="EMBL" id="HIU23051.1"/>
    </source>
</evidence>
<name>A0A9D1HV08_9BACT</name>
<organism evidence="1 2">
    <name type="scientific">Candidatus Fimihabitans intestinipullorum</name>
    <dbReference type="NCBI Taxonomy" id="2840820"/>
    <lineage>
        <taxon>Bacteria</taxon>
        <taxon>Bacillati</taxon>
        <taxon>Mycoplasmatota</taxon>
        <taxon>Mycoplasmatota incertae sedis</taxon>
        <taxon>Candidatus Fimihabitans</taxon>
    </lineage>
</organism>
<protein>
    <submittedName>
        <fullName evidence="1">Uncharacterized protein</fullName>
    </submittedName>
</protein>
<gene>
    <name evidence="1" type="ORF">IAD49_05660</name>
</gene>
<reference evidence="1" key="1">
    <citation type="submission" date="2020-10" db="EMBL/GenBank/DDBJ databases">
        <authorList>
            <person name="Gilroy R."/>
        </authorList>
    </citation>
    <scope>NUCLEOTIDE SEQUENCE</scope>
    <source>
        <strain evidence="1">CHK197-8231</strain>
    </source>
</reference>
<dbReference type="AlphaFoldDB" id="A0A9D1HV08"/>
<dbReference type="Proteomes" id="UP000824087">
    <property type="component" value="Unassembled WGS sequence"/>
</dbReference>